<protein>
    <submittedName>
        <fullName evidence="1">Uncharacterized protein</fullName>
    </submittedName>
</protein>
<dbReference type="EMBL" id="CM026429">
    <property type="protein sequence ID" value="KAG0563686.1"/>
    <property type="molecule type" value="Genomic_DNA"/>
</dbReference>
<accession>A0A8T0GVI6</accession>
<dbReference type="AlphaFoldDB" id="A0A8T0GVI6"/>
<gene>
    <name evidence="1" type="ORF">KC19_8G051200</name>
</gene>
<proteinExistence type="predicted"/>
<comment type="caution">
    <text evidence="1">The sequence shown here is derived from an EMBL/GenBank/DDBJ whole genome shotgun (WGS) entry which is preliminary data.</text>
</comment>
<evidence type="ECO:0000313" key="2">
    <source>
        <dbReference type="Proteomes" id="UP000822688"/>
    </source>
</evidence>
<reference evidence="1" key="1">
    <citation type="submission" date="2020-06" db="EMBL/GenBank/DDBJ databases">
        <title>WGS assembly of Ceratodon purpureus strain R40.</title>
        <authorList>
            <person name="Carey S.B."/>
            <person name="Jenkins J."/>
            <person name="Shu S."/>
            <person name="Lovell J.T."/>
            <person name="Sreedasyam A."/>
            <person name="Maumus F."/>
            <person name="Tiley G.P."/>
            <person name="Fernandez-Pozo N."/>
            <person name="Barry K."/>
            <person name="Chen C."/>
            <person name="Wang M."/>
            <person name="Lipzen A."/>
            <person name="Daum C."/>
            <person name="Saski C.A."/>
            <person name="Payton A.C."/>
            <person name="Mcbreen J.C."/>
            <person name="Conrad R.E."/>
            <person name="Kollar L.M."/>
            <person name="Olsson S."/>
            <person name="Huttunen S."/>
            <person name="Landis J.B."/>
            <person name="Wickett N.J."/>
            <person name="Johnson M.G."/>
            <person name="Rensing S.A."/>
            <person name="Grimwood J."/>
            <person name="Schmutz J."/>
            <person name="Mcdaniel S.F."/>
        </authorList>
    </citation>
    <scope>NUCLEOTIDE SEQUENCE</scope>
    <source>
        <strain evidence="1">R40</strain>
    </source>
</reference>
<keyword evidence="2" id="KW-1185">Reference proteome</keyword>
<organism evidence="1 2">
    <name type="scientific">Ceratodon purpureus</name>
    <name type="common">Fire moss</name>
    <name type="synonym">Dicranum purpureum</name>
    <dbReference type="NCBI Taxonomy" id="3225"/>
    <lineage>
        <taxon>Eukaryota</taxon>
        <taxon>Viridiplantae</taxon>
        <taxon>Streptophyta</taxon>
        <taxon>Embryophyta</taxon>
        <taxon>Bryophyta</taxon>
        <taxon>Bryophytina</taxon>
        <taxon>Bryopsida</taxon>
        <taxon>Dicranidae</taxon>
        <taxon>Pseudoditrichales</taxon>
        <taxon>Ditrichaceae</taxon>
        <taxon>Ceratodon</taxon>
    </lineage>
</organism>
<name>A0A8T0GVI6_CERPU</name>
<dbReference type="Proteomes" id="UP000822688">
    <property type="component" value="Chromosome 8"/>
</dbReference>
<sequence length="132" mass="14816">MRILEFLIKSASTRSAELLLLKSNCALGQIAKDTCKTLHLKILLSKSFETLKVVEATNHHHVALTFENSQQVVCYWSGHPQKDRPTFAPPRPKSGITRTLHSHSALQTTLLFRSAAFCMGLEEMRLHLCSTT</sequence>
<evidence type="ECO:0000313" key="1">
    <source>
        <dbReference type="EMBL" id="KAG0563686.1"/>
    </source>
</evidence>